<evidence type="ECO:0000313" key="2">
    <source>
        <dbReference type="Proteomes" id="UP001597387"/>
    </source>
</evidence>
<reference evidence="2" key="1">
    <citation type="journal article" date="2019" name="Int. J. Syst. Evol. Microbiol.">
        <title>The Global Catalogue of Microorganisms (GCM) 10K type strain sequencing project: providing services to taxonomists for standard genome sequencing and annotation.</title>
        <authorList>
            <consortium name="The Broad Institute Genomics Platform"/>
            <consortium name="The Broad Institute Genome Sequencing Center for Infectious Disease"/>
            <person name="Wu L."/>
            <person name="Ma J."/>
        </authorList>
    </citation>
    <scope>NUCLEOTIDE SEQUENCE [LARGE SCALE GENOMIC DNA]</scope>
    <source>
        <strain evidence="2">KCTC 42217</strain>
    </source>
</reference>
<protein>
    <recommendedName>
        <fullName evidence="3">DUF4367 domain-containing protein</fullName>
    </recommendedName>
</protein>
<organism evidence="1 2">
    <name type="scientific">Paradesertivirga mongoliensis</name>
    <dbReference type="NCBI Taxonomy" id="2100740"/>
    <lineage>
        <taxon>Bacteria</taxon>
        <taxon>Pseudomonadati</taxon>
        <taxon>Bacteroidota</taxon>
        <taxon>Sphingobacteriia</taxon>
        <taxon>Sphingobacteriales</taxon>
        <taxon>Sphingobacteriaceae</taxon>
        <taxon>Paradesertivirga</taxon>
    </lineage>
</organism>
<evidence type="ECO:0008006" key="3">
    <source>
        <dbReference type="Google" id="ProtNLM"/>
    </source>
</evidence>
<dbReference type="RefSeq" id="WP_255901185.1">
    <property type="nucleotide sequence ID" value="NZ_JAFMZO010000002.1"/>
</dbReference>
<dbReference type="Proteomes" id="UP001597387">
    <property type="component" value="Unassembled WGS sequence"/>
</dbReference>
<gene>
    <name evidence="1" type="ORF">ACFSJU_12675</name>
</gene>
<evidence type="ECO:0000313" key="1">
    <source>
        <dbReference type="EMBL" id="MFD2163252.1"/>
    </source>
</evidence>
<sequence>MNESFEINAEISSGKKTFDVKPENGGYSLIESGSIAAVIKQKNGRWTFTTGSYNEQDAQIIGKLIDSHKPD</sequence>
<comment type="caution">
    <text evidence="1">The sequence shown here is derived from an EMBL/GenBank/DDBJ whole genome shotgun (WGS) entry which is preliminary data.</text>
</comment>
<proteinExistence type="predicted"/>
<dbReference type="EMBL" id="JBHUHZ010000002">
    <property type="protein sequence ID" value="MFD2163252.1"/>
    <property type="molecule type" value="Genomic_DNA"/>
</dbReference>
<keyword evidence="2" id="KW-1185">Reference proteome</keyword>
<name>A0ABW4ZP41_9SPHI</name>
<accession>A0ABW4ZP41</accession>